<comment type="caution">
    <text evidence="3">The sequence shown here is derived from an EMBL/GenBank/DDBJ whole genome shotgun (WGS) entry which is preliminary data.</text>
</comment>
<accession>N8VEP0</accession>
<dbReference type="RefSeq" id="WP_004784252.1">
    <property type="nucleotide sequence ID" value="NZ_DAIQCP010000026.1"/>
</dbReference>
<keyword evidence="4" id="KW-1185">Reference proteome</keyword>
<dbReference type="InterPro" id="IPR005220">
    <property type="entry name" value="CarO-like"/>
</dbReference>
<sequence length="121" mass="13177">MKMMMNTVLAATLMGSIGTAAVASSETAVNQAAFAKTTTVKQALTMKDDSKVQLKGYVVKAVGDEKYQFRDNTGTITVEIDDELWQGKPVSAKTPMVIIGEVDIDYKPAKRVEIDVDQVQF</sequence>
<dbReference type="Proteomes" id="UP000013070">
    <property type="component" value="Unassembled WGS sequence"/>
</dbReference>
<dbReference type="HOGENOM" id="CLU_118907_1_1_6"/>
<dbReference type="InterPro" id="IPR036700">
    <property type="entry name" value="BOBF_sf"/>
</dbReference>
<dbReference type="PANTHER" id="PTHR36571">
    <property type="entry name" value="PROTEIN YGIW"/>
    <property type="match status" value="1"/>
</dbReference>
<dbReference type="NCBIfam" id="NF033674">
    <property type="entry name" value="stress_OB_fold"/>
    <property type="match status" value="1"/>
</dbReference>
<gene>
    <name evidence="3" type="ORF">F969_02457</name>
</gene>
<dbReference type="PATRIC" id="fig|1217710.3.peg.2344"/>
<dbReference type="PANTHER" id="PTHR36571:SF1">
    <property type="entry name" value="PROTEIN YGIW"/>
    <property type="match status" value="1"/>
</dbReference>
<organism evidence="3 4">
    <name type="scientific">Acinetobacter variabilis</name>
    <dbReference type="NCBI Taxonomy" id="70346"/>
    <lineage>
        <taxon>Bacteria</taxon>
        <taxon>Pseudomonadati</taxon>
        <taxon>Pseudomonadota</taxon>
        <taxon>Gammaproteobacteria</taxon>
        <taxon>Moraxellales</taxon>
        <taxon>Moraxellaceae</taxon>
        <taxon>Acinetobacter</taxon>
    </lineage>
</organism>
<dbReference type="AlphaFoldDB" id="N8VEP0"/>
<evidence type="ECO:0000256" key="2">
    <source>
        <dbReference type="SAM" id="SignalP"/>
    </source>
</evidence>
<dbReference type="eggNOG" id="COG3111">
    <property type="taxonomic scope" value="Bacteria"/>
</dbReference>
<dbReference type="Pfam" id="PF04076">
    <property type="entry name" value="BOF"/>
    <property type="match status" value="1"/>
</dbReference>
<dbReference type="EMBL" id="APPE01000065">
    <property type="protein sequence ID" value="ENU98426.1"/>
    <property type="molecule type" value="Genomic_DNA"/>
</dbReference>
<name>N8VEP0_9GAMM</name>
<reference evidence="3 4" key="1">
    <citation type="submission" date="2013-02" db="EMBL/GenBank/DDBJ databases">
        <title>The Genome Sequence of Acinetobacter sp. NIPH 899.</title>
        <authorList>
            <consortium name="The Broad Institute Genome Sequencing Platform"/>
            <consortium name="The Broad Institute Genome Sequencing Center for Infectious Disease"/>
            <person name="Cerqueira G."/>
            <person name="Feldgarden M."/>
            <person name="Courvalin P."/>
            <person name="Perichon B."/>
            <person name="Grillot-Courvalin C."/>
            <person name="Clermont D."/>
            <person name="Rocha E."/>
            <person name="Yoon E.-J."/>
            <person name="Nemec A."/>
            <person name="Walker B."/>
            <person name="Young S.K."/>
            <person name="Zeng Q."/>
            <person name="Gargeya S."/>
            <person name="Fitzgerald M."/>
            <person name="Haas B."/>
            <person name="Abouelleil A."/>
            <person name="Alvarado L."/>
            <person name="Arachchi H.M."/>
            <person name="Berlin A.M."/>
            <person name="Chapman S.B."/>
            <person name="Dewar J."/>
            <person name="Goldberg J."/>
            <person name="Griggs A."/>
            <person name="Gujja S."/>
            <person name="Hansen M."/>
            <person name="Howarth C."/>
            <person name="Imamovic A."/>
            <person name="Larimer J."/>
            <person name="McCowan C."/>
            <person name="Murphy C."/>
            <person name="Neiman D."/>
            <person name="Pearson M."/>
            <person name="Priest M."/>
            <person name="Roberts A."/>
            <person name="Saif S."/>
            <person name="Shea T."/>
            <person name="Sisk P."/>
            <person name="Sykes S."/>
            <person name="Wortman J."/>
            <person name="Nusbaum C."/>
            <person name="Birren B."/>
        </authorList>
    </citation>
    <scope>NUCLEOTIDE SEQUENCE [LARGE SCALE GENOMIC DNA]</scope>
    <source>
        <strain evidence="3 4">NIPH 899</strain>
    </source>
</reference>
<evidence type="ECO:0000313" key="3">
    <source>
        <dbReference type="EMBL" id="ENU98426.1"/>
    </source>
</evidence>
<evidence type="ECO:0000313" key="4">
    <source>
        <dbReference type="Proteomes" id="UP000013070"/>
    </source>
</evidence>
<protein>
    <submittedName>
        <fullName evidence="3">TIGR00156 family protein</fullName>
    </submittedName>
</protein>
<dbReference type="Gene3D" id="2.40.50.200">
    <property type="entry name" value="Bacterial OB-fold"/>
    <property type="match status" value="1"/>
</dbReference>
<proteinExistence type="predicted"/>
<keyword evidence="1 2" id="KW-0732">Signal</keyword>
<feature type="signal peptide" evidence="2">
    <location>
        <begin position="1"/>
        <end position="20"/>
    </location>
</feature>
<feature type="chain" id="PRO_5004133858" evidence="2">
    <location>
        <begin position="21"/>
        <end position="121"/>
    </location>
</feature>
<evidence type="ECO:0000256" key="1">
    <source>
        <dbReference type="ARBA" id="ARBA00022729"/>
    </source>
</evidence>
<dbReference type="SUPFAM" id="SSF101756">
    <property type="entry name" value="Hypothetical protein YgiW"/>
    <property type="match status" value="1"/>
</dbReference>